<dbReference type="EMBL" id="MPUH01000221">
    <property type="protein sequence ID" value="OMJ85927.1"/>
    <property type="molecule type" value="Genomic_DNA"/>
</dbReference>
<dbReference type="Proteomes" id="UP000187209">
    <property type="component" value="Unassembled WGS sequence"/>
</dbReference>
<dbReference type="PROSITE" id="PS51154">
    <property type="entry name" value="MACRO"/>
    <property type="match status" value="1"/>
</dbReference>
<organism evidence="2 3">
    <name type="scientific">Stentor coeruleus</name>
    <dbReference type="NCBI Taxonomy" id="5963"/>
    <lineage>
        <taxon>Eukaryota</taxon>
        <taxon>Sar</taxon>
        <taxon>Alveolata</taxon>
        <taxon>Ciliophora</taxon>
        <taxon>Postciliodesmatophora</taxon>
        <taxon>Heterotrichea</taxon>
        <taxon>Heterotrichida</taxon>
        <taxon>Stentoridae</taxon>
        <taxon>Stentor</taxon>
    </lineage>
</organism>
<accession>A0A1R2CA94</accession>
<dbReference type="Gene3D" id="3.40.220.10">
    <property type="entry name" value="Leucine Aminopeptidase, subunit E, domain 1"/>
    <property type="match status" value="1"/>
</dbReference>
<evidence type="ECO:0000313" key="2">
    <source>
        <dbReference type="EMBL" id="OMJ85927.1"/>
    </source>
</evidence>
<comment type="caution">
    <text evidence="2">The sequence shown here is derived from an EMBL/GenBank/DDBJ whole genome shotgun (WGS) entry which is preliminary data.</text>
</comment>
<reference evidence="2 3" key="1">
    <citation type="submission" date="2016-11" db="EMBL/GenBank/DDBJ databases">
        <title>The macronuclear genome of Stentor coeruleus: a giant cell with tiny introns.</title>
        <authorList>
            <person name="Slabodnick M."/>
            <person name="Ruby J.G."/>
            <person name="Reiff S.B."/>
            <person name="Swart E.C."/>
            <person name="Gosai S."/>
            <person name="Prabakaran S."/>
            <person name="Witkowska E."/>
            <person name="Larue G.E."/>
            <person name="Fisher S."/>
            <person name="Freeman R.M."/>
            <person name="Gunawardena J."/>
            <person name="Chu W."/>
            <person name="Stover N.A."/>
            <person name="Gregory B.D."/>
            <person name="Nowacki M."/>
            <person name="Derisi J."/>
            <person name="Roy S.W."/>
            <person name="Marshall W.F."/>
            <person name="Sood P."/>
        </authorList>
    </citation>
    <scope>NUCLEOTIDE SEQUENCE [LARGE SCALE GENOMIC DNA]</scope>
    <source>
        <strain evidence="2">WM001</strain>
    </source>
</reference>
<dbReference type="InterPro" id="IPR050892">
    <property type="entry name" value="ADP-ribose_metab_enzymes"/>
</dbReference>
<sequence length="144" mass="16464">MEIITYQEFQGDLFSGTDDFALCHCVSRDYNMGKGIATIFKNRFGRVEELKAQNANIGGCSFLNDNGRFLYYLVTKEKYFQKPTYESLTQSLVCLKNHCLRHGVTRIAMPKIGCGLDKLVWNRVREIILDTFSNSGIAIRVYSI</sequence>
<dbReference type="AlphaFoldDB" id="A0A1R2CA94"/>
<name>A0A1R2CA94_9CILI</name>
<dbReference type="OrthoDB" id="2155246at2759"/>
<protein>
    <recommendedName>
        <fullName evidence="1">Macro domain-containing protein</fullName>
    </recommendedName>
</protein>
<dbReference type="PANTHER" id="PTHR12521">
    <property type="entry name" value="PROTEIN C6ORF130"/>
    <property type="match status" value="1"/>
</dbReference>
<proteinExistence type="predicted"/>
<dbReference type="CDD" id="cd02901">
    <property type="entry name" value="Macro_Poa1p-like"/>
    <property type="match status" value="1"/>
</dbReference>
<dbReference type="GO" id="GO:0140291">
    <property type="term" value="P:peptidyl-glutamate ADP-deribosylation"/>
    <property type="evidence" value="ECO:0007669"/>
    <property type="project" value="TreeGrafter"/>
</dbReference>
<gene>
    <name evidence="2" type="ORF">SteCoe_12630</name>
</gene>
<dbReference type="InterPro" id="IPR002589">
    <property type="entry name" value="Macro_dom"/>
</dbReference>
<dbReference type="SUPFAM" id="SSF52949">
    <property type="entry name" value="Macro domain-like"/>
    <property type="match status" value="1"/>
</dbReference>
<evidence type="ECO:0000259" key="1">
    <source>
        <dbReference type="PROSITE" id="PS51154"/>
    </source>
</evidence>
<feature type="domain" description="Macro" evidence="1">
    <location>
        <begin position="1"/>
        <end position="144"/>
    </location>
</feature>
<evidence type="ECO:0000313" key="3">
    <source>
        <dbReference type="Proteomes" id="UP000187209"/>
    </source>
</evidence>
<dbReference type="InterPro" id="IPR043472">
    <property type="entry name" value="Macro_dom-like"/>
</dbReference>
<dbReference type="SMR" id="A0A1R2CA94"/>
<dbReference type="PANTHER" id="PTHR12521:SF0">
    <property type="entry name" value="ADP-RIBOSE GLYCOHYDROLASE OARD1"/>
    <property type="match status" value="1"/>
</dbReference>
<keyword evidence="3" id="KW-1185">Reference proteome</keyword>